<dbReference type="Gene3D" id="1.10.287.990">
    <property type="entry name" value="Fe,Mn superoxide dismutase (SOD) domain"/>
    <property type="match status" value="1"/>
</dbReference>
<evidence type="ECO:0000256" key="2">
    <source>
        <dbReference type="ARBA" id="ARBA00008714"/>
    </source>
</evidence>
<evidence type="ECO:0000256" key="8">
    <source>
        <dbReference type="RuleBase" id="RU000414"/>
    </source>
</evidence>
<dbReference type="Proteomes" id="UP000055047">
    <property type="component" value="Unassembled WGS sequence"/>
</dbReference>
<feature type="binding site" evidence="7">
    <location>
        <position position="165"/>
    </location>
    <ligand>
        <name>Mn(2+)</name>
        <dbReference type="ChEBI" id="CHEBI:29035"/>
    </ligand>
</feature>
<evidence type="ECO:0000256" key="7">
    <source>
        <dbReference type="PIRSR" id="PIRSR000349-1"/>
    </source>
</evidence>
<dbReference type="InterPro" id="IPR001189">
    <property type="entry name" value="Mn/Fe_SOD"/>
</dbReference>
<dbReference type="Pfam" id="PF02777">
    <property type="entry name" value="Sod_Fe_C"/>
    <property type="match status" value="1"/>
</dbReference>
<dbReference type="PANTHER" id="PTHR42769">
    <property type="entry name" value="SUPEROXIDE DISMUTASE"/>
    <property type="match status" value="1"/>
</dbReference>
<comment type="catalytic activity">
    <reaction evidence="6">
        <text>2 superoxide + 2 H(+) = H2O2 + O2</text>
        <dbReference type="Rhea" id="RHEA:20696"/>
        <dbReference type="ChEBI" id="CHEBI:15378"/>
        <dbReference type="ChEBI" id="CHEBI:15379"/>
        <dbReference type="ChEBI" id="CHEBI:16240"/>
        <dbReference type="ChEBI" id="CHEBI:18421"/>
        <dbReference type="EC" id="1.15.1.1"/>
    </reaction>
    <physiologicalReaction direction="left-to-right" evidence="6">
        <dbReference type="Rhea" id="RHEA:20697"/>
    </physiologicalReaction>
</comment>
<evidence type="ECO:0000256" key="6">
    <source>
        <dbReference type="ARBA" id="ARBA00047393"/>
    </source>
</evidence>
<dbReference type="GO" id="GO:0004784">
    <property type="term" value="F:superoxide dismutase activity"/>
    <property type="evidence" value="ECO:0007669"/>
    <property type="project" value="UniProtKB-EC"/>
</dbReference>
<gene>
    <name evidence="11" type="primary">sodB</name>
    <name evidence="12" type="ORF">ANAPC1_00265</name>
    <name evidence="11" type="ORF">ANAPHAGO_00810</name>
</gene>
<dbReference type="EC" id="1.15.1.1" evidence="8"/>
<dbReference type="EMBL" id="FLLR01000006">
    <property type="protein sequence ID" value="SBO13925.1"/>
    <property type="molecule type" value="Genomic_DNA"/>
</dbReference>
<dbReference type="SUPFAM" id="SSF46609">
    <property type="entry name" value="Fe,Mn superoxide dismutase (SOD), N-terminal domain"/>
    <property type="match status" value="1"/>
</dbReference>
<feature type="binding site" evidence="7">
    <location>
        <position position="169"/>
    </location>
    <ligand>
        <name>Mn(2+)</name>
        <dbReference type="ChEBI" id="CHEBI:29035"/>
    </ligand>
</feature>
<dbReference type="SUPFAM" id="SSF54719">
    <property type="entry name" value="Fe,Mn superoxide dismutase (SOD), C-terminal domain"/>
    <property type="match status" value="1"/>
</dbReference>
<dbReference type="PROSITE" id="PS00088">
    <property type="entry name" value="SOD_MN"/>
    <property type="match status" value="1"/>
</dbReference>
<dbReference type="GO" id="GO:0046872">
    <property type="term" value="F:metal ion binding"/>
    <property type="evidence" value="ECO:0007669"/>
    <property type="project" value="UniProtKB-KW"/>
</dbReference>
<reference evidence="11 13" key="1">
    <citation type="submission" date="2014-09" db="EMBL/GenBank/DDBJ databases">
        <authorList>
            <person name="Loux Valentin"/>
            <person name="Dugat Thibaut"/>
        </authorList>
    </citation>
    <scope>NUCLEOTIDE SEQUENCE [LARGE SCALE GENOMIC DNA]</scope>
    <source>
        <strain evidence="11 13">BOV-10_179</strain>
    </source>
</reference>
<name>A0A098EFN1_ANAPH</name>
<dbReference type="RefSeq" id="WP_021799412.1">
    <property type="nucleotide sequence ID" value="NZ_CCXQ01000158.1"/>
</dbReference>
<dbReference type="EMBL" id="CCXQ01000158">
    <property type="protein sequence ID" value="CEG21073.1"/>
    <property type="molecule type" value="Genomic_DNA"/>
</dbReference>
<sequence>MFELSDLPYEGLEPYISAHLLDRHYNGHHKTYVDVLNKLVVGTEFEGLGNESLGDIVVKAHNSGSAGRAIFNNAAQIWNHDFYWQSMKPNGGGNPPEKLREMIEHSFGSVEGFNNAFTTSGLGQFGSGWVWLVYDEDAKALKVVSTANADSPLLTQGQLPLATMDVWEHAYYLDYLNLRKKYIDVFLEHLLNWDFVLGRLEDAGVL</sequence>
<comment type="function">
    <text evidence="5">Destroys superoxide anion radicals which are normally produced within the cells and which are toxic to biological systems. Catalyzes the dismutation of superoxide anion radicals into O2 and H2O2 by successive reduction and oxidation of the transition metal ion at the active site.</text>
</comment>
<dbReference type="InterPro" id="IPR019833">
    <property type="entry name" value="Mn/Fe_SOD_BS"/>
</dbReference>
<dbReference type="AlphaFoldDB" id="A0A098EFN1"/>
<proteinExistence type="inferred from homology"/>
<evidence type="ECO:0000259" key="9">
    <source>
        <dbReference type="Pfam" id="PF00081"/>
    </source>
</evidence>
<evidence type="ECO:0000313" key="12">
    <source>
        <dbReference type="EMBL" id="SBO13925.1"/>
    </source>
</evidence>
<dbReference type="Pfam" id="PF00081">
    <property type="entry name" value="Sod_Fe_N"/>
    <property type="match status" value="1"/>
</dbReference>
<feature type="domain" description="Manganese/iron superoxide dismutase C-terminal" evidence="10">
    <location>
        <begin position="97"/>
        <end position="196"/>
    </location>
</feature>
<dbReference type="InterPro" id="IPR036314">
    <property type="entry name" value="SOD_C_sf"/>
</dbReference>
<evidence type="ECO:0000259" key="10">
    <source>
        <dbReference type="Pfam" id="PF02777"/>
    </source>
</evidence>
<dbReference type="PIRSF" id="PIRSF000349">
    <property type="entry name" value="SODismutase"/>
    <property type="match status" value="1"/>
</dbReference>
<evidence type="ECO:0000256" key="4">
    <source>
        <dbReference type="ARBA" id="ARBA00023002"/>
    </source>
</evidence>
<dbReference type="InterPro" id="IPR019832">
    <property type="entry name" value="Mn/Fe_SOD_C"/>
</dbReference>
<feature type="domain" description="Manganese/iron superoxide dismutase N-terminal" evidence="9">
    <location>
        <begin position="2"/>
        <end position="88"/>
    </location>
</feature>
<reference evidence="12" key="3">
    <citation type="submission" date="2016-03" db="EMBL/GenBank/DDBJ databases">
        <authorList>
            <person name="Loux V."/>
        </authorList>
    </citation>
    <scope>NUCLEOTIDE SEQUENCE</scope>
    <source>
        <strain evidence="12">C1</strain>
    </source>
</reference>
<comment type="function">
    <text evidence="8">Destroys radicals which are normally produced within the cells and which are toxic to biological systems.</text>
</comment>
<evidence type="ECO:0000256" key="5">
    <source>
        <dbReference type="ARBA" id="ARBA00024318"/>
    </source>
</evidence>
<accession>A0A098EFN1</accession>
<reference evidence="14" key="2">
    <citation type="submission" date="2016-03" db="EMBL/GenBank/DDBJ databases">
        <authorList>
            <person name="Loux Valentin"/>
        </authorList>
    </citation>
    <scope>NUCLEOTIDE SEQUENCE [LARGE SCALE GENOMIC DNA]</scope>
    <source>
        <strain evidence="14">C1</strain>
    </source>
</reference>
<feature type="binding site" evidence="7">
    <location>
        <position position="24"/>
    </location>
    <ligand>
        <name>Mn(2+)</name>
        <dbReference type="ChEBI" id="CHEBI:29035"/>
    </ligand>
</feature>
<dbReference type="InterPro" id="IPR019831">
    <property type="entry name" value="Mn/Fe_SOD_N"/>
</dbReference>
<evidence type="ECO:0000256" key="3">
    <source>
        <dbReference type="ARBA" id="ARBA00022723"/>
    </source>
</evidence>
<dbReference type="PRINTS" id="PR01703">
    <property type="entry name" value="MNSODISMTASE"/>
</dbReference>
<evidence type="ECO:0000256" key="1">
    <source>
        <dbReference type="ARBA" id="ARBA00001965"/>
    </source>
</evidence>
<feature type="binding site" evidence="7">
    <location>
        <position position="80"/>
    </location>
    <ligand>
        <name>Mn(2+)</name>
        <dbReference type="ChEBI" id="CHEBI:29035"/>
    </ligand>
</feature>
<dbReference type="InterPro" id="IPR036324">
    <property type="entry name" value="Mn/Fe_SOD_N_sf"/>
</dbReference>
<organism evidence="11 13">
    <name type="scientific">Anaplasma phagocytophilum</name>
    <name type="common">Ehrlichia phagocytophila</name>
    <dbReference type="NCBI Taxonomy" id="948"/>
    <lineage>
        <taxon>Bacteria</taxon>
        <taxon>Pseudomonadati</taxon>
        <taxon>Pseudomonadota</taxon>
        <taxon>Alphaproteobacteria</taxon>
        <taxon>Rickettsiales</taxon>
        <taxon>Anaplasmataceae</taxon>
        <taxon>Anaplasma</taxon>
        <taxon>phagocytophilum group</taxon>
    </lineage>
</organism>
<evidence type="ECO:0000313" key="11">
    <source>
        <dbReference type="EMBL" id="CEG21073.1"/>
    </source>
</evidence>
<comment type="cofactor">
    <cofactor evidence="1">
        <name>Fe(3+)</name>
        <dbReference type="ChEBI" id="CHEBI:29034"/>
    </cofactor>
</comment>
<evidence type="ECO:0000313" key="13">
    <source>
        <dbReference type="Proteomes" id="UP000055047"/>
    </source>
</evidence>
<keyword evidence="4 8" id="KW-0560">Oxidoreductase</keyword>
<keyword evidence="3 7" id="KW-0479">Metal-binding</keyword>
<dbReference type="Gene3D" id="3.55.40.20">
    <property type="entry name" value="Iron/manganese superoxide dismutase, C-terminal domain"/>
    <property type="match status" value="1"/>
</dbReference>
<comment type="similarity">
    <text evidence="2 8">Belongs to the iron/manganese superoxide dismutase family.</text>
</comment>
<protein>
    <recommendedName>
        <fullName evidence="8">Superoxide dismutase</fullName>
        <ecNumber evidence="8">1.15.1.1</ecNumber>
    </recommendedName>
</protein>
<dbReference type="Proteomes" id="UP000078419">
    <property type="component" value="Unassembled WGS sequence"/>
</dbReference>
<evidence type="ECO:0000313" key="14">
    <source>
        <dbReference type="Proteomes" id="UP000078419"/>
    </source>
</evidence>
<dbReference type="PANTHER" id="PTHR42769:SF3">
    <property type="entry name" value="SUPEROXIDE DISMUTASE [FE] 2, CHLOROPLASTIC"/>
    <property type="match status" value="1"/>
</dbReference>